<dbReference type="GO" id="GO:0005524">
    <property type="term" value="F:ATP binding"/>
    <property type="evidence" value="ECO:0007669"/>
    <property type="project" value="UniProtKB-KW"/>
</dbReference>
<dbReference type="Gene3D" id="1.10.287.1490">
    <property type="match status" value="1"/>
</dbReference>
<evidence type="ECO:0000256" key="7">
    <source>
        <dbReference type="ARBA" id="ARBA00023306"/>
    </source>
</evidence>
<keyword evidence="4" id="KW-0067">ATP-binding</keyword>
<dbReference type="CTD" id="10592"/>
<comment type="similarity">
    <text evidence="2">Belongs to the SMC family. SMC2 subfamily.</text>
</comment>
<dbReference type="Pfam" id="PF06470">
    <property type="entry name" value="SMC_hinge"/>
    <property type="match status" value="1"/>
</dbReference>
<feature type="domain" description="SMC hinge" evidence="10">
    <location>
        <begin position="156"/>
        <end position="201"/>
    </location>
</feature>
<evidence type="ECO:0000256" key="4">
    <source>
        <dbReference type="ARBA" id="ARBA00022840"/>
    </source>
</evidence>
<dbReference type="Pfam" id="PF02463">
    <property type="entry name" value="SMC_N"/>
    <property type="match status" value="1"/>
</dbReference>
<name>A0A1S3CXI4_DIACI</name>
<dbReference type="GeneID" id="103507126"/>
<dbReference type="InterPro" id="IPR003395">
    <property type="entry name" value="RecF/RecN/SMC_N"/>
</dbReference>
<dbReference type="Proteomes" id="UP000079169">
    <property type="component" value="Unplaced"/>
</dbReference>
<organism evidence="11 12">
    <name type="scientific">Diaphorina citri</name>
    <name type="common">Asian citrus psyllid</name>
    <dbReference type="NCBI Taxonomy" id="121845"/>
    <lineage>
        <taxon>Eukaryota</taxon>
        <taxon>Metazoa</taxon>
        <taxon>Ecdysozoa</taxon>
        <taxon>Arthropoda</taxon>
        <taxon>Hexapoda</taxon>
        <taxon>Insecta</taxon>
        <taxon>Pterygota</taxon>
        <taxon>Neoptera</taxon>
        <taxon>Paraneoptera</taxon>
        <taxon>Hemiptera</taxon>
        <taxon>Sternorrhyncha</taxon>
        <taxon>Psylloidea</taxon>
        <taxon>Psyllidae</taxon>
        <taxon>Diaphorininae</taxon>
        <taxon>Diaphorina</taxon>
    </lineage>
</organism>
<accession>A0A1S3CXI4</accession>
<dbReference type="CDD" id="cd03273">
    <property type="entry name" value="ABC_SMC2_euk"/>
    <property type="match status" value="1"/>
</dbReference>
<dbReference type="FunFam" id="3.40.50.300:FF:000385">
    <property type="entry name" value="Structural maintenance of chromosomes 2"/>
    <property type="match status" value="1"/>
</dbReference>
<keyword evidence="3" id="KW-0547">Nucleotide-binding</keyword>
<dbReference type="STRING" id="121845.A0A1S3CXI4"/>
<keyword evidence="6" id="KW-0226">DNA condensation</keyword>
<feature type="coiled-coil region" evidence="8">
    <location>
        <begin position="257"/>
        <end position="499"/>
    </location>
</feature>
<dbReference type="InterPro" id="IPR027120">
    <property type="entry name" value="Smc2_ABC"/>
</dbReference>
<dbReference type="SUPFAM" id="SSF75553">
    <property type="entry name" value="Smc hinge domain"/>
    <property type="match status" value="1"/>
</dbReference>
<dbReference type="InterPro" id="IPR027417">
    <property type="entry name" value="P-loop_NTPase"/>
</dbReference>
<evidence type="ECO:0000259" key="9">
    <source>
        <dbReference type="Pfam" id="PF02463"/>
    </source>
</evidence>
<dbReference type="GO" id="GO:0016887">
    <property type="term" value="F:ATP hydrolysis activity"/>
    <property type="evidence" value="ECO:0007669"/>
    <property type="project" value="InterPro"/>
</dbReference>
<dbReference type="RefSeq" id="XP_008469795.1">
    <property type="nucleotide sequence ID" value="XM_008471573.3"/>
</dbReference>
<keyword evidence="11" id="KW-1185">Reference proteome</keyword>
<evidence type="ECO:0000256" key="8">
    <source>
        <dbReference type="SAM" id="Coils"/>
    </source>
</evidence>
<evidence type="ECO:0000313" key="12">
    <source>
        <dbReference type="RefSeq" id="XP_008469795.1"/>
    </source>
</evidence>
<dbReference type="InterPro" id="IPR036277">
    <property type="entry name" value="SMC_hinge_sf"/>
</dbReference>
<feature type="domain" description="RecF/RecN/SMC N-terminal" evidence="9">
    <location>
        <begin position="2"/>
        <end position="725"/>
    </location>
</feature>
<dbReference type="InterPro" id="IPR010935">
    <property type="entry name" value="SMC_hinge"/>
</dbReference>
<dbReference type="GO" id="GO:0005694">
    <property type="term" value="C:chromosome"/>
    <property type="evidence" value="ECO:0007669"/>
    <property type="project" value="InterPro"/>
</dbReference>
<dbReference type="OMA" id="ECAGTTI"/>
<keyword evidence="5 8" id="KW-0175">Coiled coil</keyword>
<dbReference type="KEGG" id="dci:103507126"/>
<dbReference type="GO" id="GO:0005634">
    <property type="term" value="C:nucleus"/>
    <property type="evidence" value="ECO:0007669"/>
    <property type="project" value="UniProtKB-SubCell"/>
</dbReference>
<evidence type="ECO:0000256" key="2">
    <source>
        <dbReference type="ARBA" id="ARBA00005231"/>
    </source>
</evidence>
<protein>
    <submittedName>
        <fullName evidence="12">Structural maintenance of chromosomes protein 2</fullName>
    </submittedName>
</protein>
<dbReference type="SUPFAM" id="SSF57997">
    <property type="entry name" value="Tropomyosin"/>
    <property type="match status" value="1"/>
</dbReference>
<keyword evidence="7" id="KW-0131">Cell cycle</keyword>
<evidence type="ECO:0000256" key="1">
    <source>
        <dbReference type="ARBA" id="ARBA00004123"/>
    </source>
</evidence>
<evidence type="ECO:0000313" key="11">
    <source>
        <dbReference type="Proteomes" id="UP000079169"/>
    </source>
</evidence>
<reference evidence="12" key="1">
    <citation type="submission" date="2025-08" db="UniProtKB">
        <authorList>
            <consortium name="RefSeq"/>
        </authorList>
    </citation>
    <scope>IDENTIFICATION</scope>
</reference>
<evidence type="ECO:0000259" key="10">
    <source>
        <dbReference type="Pfam" id="PF06470"/>
    </source>
</evidence>
<dbReference type="Gene3D" id="3.30.70.1620">
    <property type="match status" value="1"/>
</dbReference>
<dbReference type="PANTHER" id="PTHR43977">
    <property type="entry name" value="STRUCTURAL MAINTENANCE OF CHROMOSOMES PROTEIN 3"/>
    <property type="match status" value="1"/>
</dbReference>
<feature type="coiled-coil region" evidence="8">
    <location>
        <begin position="531"/>
        <end position="594"/>
    </location>
</feature>
<dbReference type="AlphaFoldDB" id="A0A1S3CXI4"/>
<evidence type="ECO:0000256" key="5">
    <source>
        <dbReference type="ARBA" id="ARBA00023054"/>
    </source>
</evidence>
<dbReference type="PaxDb" id="121845-A0A1S3CXI4"/>
<evidence type="ECO:0000256" key="6">
    <source>
        <dbReference type="ARBA" id="ARBA00023067"/>
    </source>
</evidence>
<comment type="subcellular location">
    <subcellularLocation>
        <location evidence="1">Nucleus</location>
    </subcellularLocation>
</comment>
<sequence length="738" mass="83922">MYIKSMVLDGFKSYGTRVEINDFDREFNAITGLNGTGKSNILDGICFVLGIQVKQVRANTLQELIYKNGQAGVTKASVTLTFDNSDKKNCPIGYENDNTIVICRQISIPSNTRYMINGSSVNPKRVSDLFSSVNLNVNNPHFLIMQGRVTKVLNMKPHEVGKDNVFPALSLISYNPEYQKAMEFMLGNVFVCTSGDVAKRVTFCPEIRKKSITLDGEVYDHSGVLSGGSKISTAGILGRVQQLIASEQEHESAAASLHAIEKKLAMLERSYNQYSELKHARDLASHELSRLEERLQKTTFYSHKQEYEDLVSKQAELEQKIKECKKIVKENTEKVREKESNMNNIEGLRERELENAKKEMKRLKDKADKSGDLWKQKEQEYETHKLEINDLKKAIEKGEENIEHFKEELNKVKSEVGKLEAETNNVKERVRILEADIKVQKDALNEKNGEIQRYKKTKDKCQIDIKKLTNLVTDIEAELSNVEKESETIQEKITQLEEDHTWISSEKSHFGNPDGVYDFDKMNPHEVTRKYQKLKEQRDKLERTVDKKAQLSLRNEENQFKEAMTKKSIVESDRAKLLKVIEELDEKKKIALREAWLKVNTDFGSIFSLLLPGSQAKLSPPAGKDILDGLEVNVAFGGLWKESLGELSGGQRSLVALSLVLAMLLFKPAPLYILDEVDAALDLSHTQNIGQMLKRHFKTSQFIIVSLKEGMFSNANVIFRTKFVDGNSNVTRTVNRKN</sequence>
<dbReference type="GO" id="GO:0030261">
    <property type="term" value="P:chromosome condensation"/>
    <property type="evidence" value="ECO:0007669"/>
    <property type="project" value="UniProtKB-KW"/>
</dbReference>
<gene>
    <name evidence="12" type="primary">LOC103507126</name>
</gene>
<evidence type="ECO:0000256" key="3">
    <source>
        <dbReference type="ARBA" id="ARBA00022741"/>
    </source>
</evidence>
<dbReference type="Gene3D" id="3.40.50.300">
    <property type="entry name" value="P-loop containing nucleotide triphosphate hydrolases"/>
    <property type="match status" value="2"/>
</dbReference>
<dbReference type="SUPFAM" id="SSF52540">
    <property type="entry name" value="P-loop containing nucleoside triphosphate hydrolases"/>
    <property type="match status" value="1"/>
</dbReference>
<proteinExistence type="inferred from homology"/>